<dbReference type="Gene3D" id="3.40.1620.10">
    <property type="entry name" value="YefM-like domain"/>
    <property type="match status" value="1"/>
</dbReference>
<dbReference type="NCBIfam" id="TIGR01552">
    <property type="entry name" value="phd_fam"/>
    <property type="match status" value="1"/>
</dbReference>
<proteinExistence type="inferred from homology"/>
<protein>
    <recommendedName>
        <fullName evidence="2">Antitoxin</fullName>
    </recommendedName>
</protein>
<evidence type="ECO:0000313" key="3">
    <source>
        <dbReference type="EMBL" id="QIS14535.1"/>
    </source>
</evidence>
<name>A0A6G9YML0_9NOCA</name>
<keyword evidence="4" id="KW-1185">Reference proteome</keyword>
<dbReference type="AlphaFoldDB" id="A0A6G9YML0"/>
<gene>
    <name evidence="3" type="ORF">F5544_33495</name>
</gene>
<comment type="function">
    <text evidence="2">Antitoxin component of a type II toxin-antitoxin (TA) system.</text>
</comment>
<evidence type="ECO:0000256" key="2">
    <source>
        <dbReference type="RuleBase" id="RU362080"/>
    </source>
</evidence>
<dbReference type="InterPro" id="IPR036165">
    <property type="entry name" value="YefM-like_sf"/>
</dbReference>
<dbReference type="KEGG" id="nah:F5544_33495"/>
<comment type="similarity">
    <text evidence="1 2">Belongs to the phD/YefM antitoxin family.</text>
</comment>
<dbReference type="Proteomes" id="UP000503540">
    <property type="component" value="Chromosome"/>
</dbReference>
<accession>A0A6G9YML0</accession>
<dbReference type="Pfam" id="PF02604">
    <property type="entry name" value="PhdYeFM_antitox"/>
    <property type="match status" value="1"/>
</dbReference>
<evidence type="ECO:0000256" key="1">
    <source>
        <dbReference type="ARBA" id="ARBA00009981"/>
    </source>
</evidence>
<dbReference type="EMBL" id="CP046172">
    <property type="protein sequence ID" value="QIS14535.1"/>
    <property type="molecule type" value="Genomic_DNA"/>
</dbReference>
<dbReference type="InterPro" id="IPR006442">
    <property type="entry name" value="Antitoxin_Phd/YefM"/>
</dbReference>
<dbReference type="SUPFAM" id="SSF143120">
    <property type="entry name" value="YefM-like"/>
    <property type="match status" value="1"/>
</dbReference>
<reference evidence="3 4" key="1">
    <citation type="journal article" date="2019" name="ACS Chem. Biol.">
        <title>Identification and Mobilization of a Cryptic Antibiotic Biosynthesis Gene Locus from a Human-Pathogenic Nocardia Isolate.</title>
        <authorList>
            <person name="Herisse M."/>
            <person name="Ishida K."/>
            <person name="Porter J.L."/>
            <person name="Howden B."/>
            <person name="Hertweck C."/>
            <person name="Stinear T.P."/>
            <person name="Pidot S.J."/>
        </authorList>
    </citation>
    <scope>NUCLEOTIDE SEQUENCE [LARGE SCALE GENOMIC DNA]</scope>
    <source>
        <strain evidence="3 4">AUSMDU00012717</strain>
    </source>
</reference>
<evidence type="ECO:0000313" key="4">
    <source>
        <dbReference type="Proteomes" id="UP000503540"/>
    </source>
</evidence>
<organism evidence="3 4">
    <name type="scientific">Nocardia arthritidis</name>
    <dbReference type="NCBI Taxonomy" id="228602"/>
    <lineage>
        <taxon>Bacteria</taxon>
        <taxon>Bacillati</taxon>
        <taxon>Actinomycetota</taxon>
        <taxon>Actinomycetes</taxon>
        <taxon>Mycobacteriales</taxon>
        <taxon>Nocardiaceae</taxon>
        <taxon>Nocardia</taxon>
    </lineage>
</organism>
<sequence>MCCMDTVGRRELRQNASELVRRVESGEELTVTIAGRPSARLVPMATAPRTWRTYAQIAELWSGTPDTDWEADRDRIDQQLRDPS</sequence>